<reference evidence="2 3" key="1">
    <citation type="submission" date="2020-06" db="EMBL/GenBank/DDBJ databases">
        <authorList>
            <person name="Criscuolo A."/>
        </authorList>
    </citation>
    <scope>NUCLEOTIDE SEQUENCE [LARGE SCALE GENOMIC DNA]</scope>
    <source>
        <strain evidence="3">CIP 110025</strain>
    </source>
</reference>
<gene>
    <name evidence="2" type="ORF">FLACHUCJ7_04598</name>
</gene>
<sequence>MTKKIFTKIVVFFTLFVIIGILGLTLWDYFHDGVPGHNLLKRKDLPKISNWWGLLSIPLVTYISLKRIEKRVNFKTDFTNQIFFKKHIVPFLIALVYGIFIVVFSSTGNSKISYSMFLILFVVALFVPIYKSEYFLGFVLGLTYTFGGALPVIIALVLSTVFYLLFNYIGPIFVFIGTKIGVFEKGK</sequence>
<dbReference type="AlphaFoldDB" id="A0A6V6ZDT5"/>
<keyword evidence="1" id="KW-0812">Transmembrane</keyword>
<evidence type="ECO:0000313" key="3">
    <source>
        <dbReference type="Proteomes" id="UP000556700"/>
    </source>
</evidence>
<proteinExistence type="predicted"/>
<feature type="transmembrane region" description="Helical" evidence="1">
    <location>
        <begin position="88"/>
        <end position="106"/>
    </location>
</feature>
<feature type="transmembrane region" description="Helical" evidence="1">
    <location>
        <begin position="9"/>
        <end position="30"/>
    </location>
</feature>
<dbReference type="Proteomes" id="UP000556700">
    <property type="component" value="Unassembled WGS sequence"/>
</dbReference>
<feature type="transmembrane region" description="Helical" evidence="1">
    <location>
        <begin position="164"/>
        <end position="183"/>
    </location>
</feature>
<organism evidence="2 3">
    <name type="scientific">Flavobacterium chungangense</name>
    <dbReference type="NCBI Taxonomy" id="554283"/>
    <lineage>
        <taxon>Bacteria</taxon>
        <taxon>Pseudomonadati</taxon>
        <taxon>Bacteroidota</taxon>
        <taxon>Flavobacteriia</taxon>
        <taxon>Flavobacteriales</taxon>
        <taxon>Flavobacteriaceae</taxon>
        <taxon>Flavobacterium</taxon>
    </lineage>
</organism>
<feature type="transmembrane region" description="Helical" evidence="1">
    <location>
        <begin position="112"/>
        <end position="130"/>
    </location>
</feature>
<evidence type="ECO:0000313" key="2">
    <source>
        <dbReference type="EMBL" id="CAD0009958.1"/>
    </source>
</evidence>
<name>A0A6V6ZDT5_9FLAO</name>
<feature type="transmembrane region" description="Helical" evidence="1">
    <location>
        <begin position="135"/>
        <end position="158"/>
    </location>
</feature>
<keyword evidence="1" id="KW-1133">Transmembrane helix</keyword>
<dbReference type="EMBL" id="CAIJDO010000350">
    <property type="protein sequence ID" value="CAD0009958.1"/>
    <property type="molecule type" value="Genomic_DNA"/>
</dbReference>
<keyword evidence="3" id="KW-1185">Reference proteome</keyword>
<comment type="caution">
    <text evidence="2">The sequence shown here is derived from an EMBL/GenBank/DDBJ whole genome shotgun (WGS) entry which is preliminary data.</text>
</comment>
<accession>A0A6V6ZDT5</accession>
<dbReference type="RefSeq" id="WP_180904192.1">
    <property type="nucleotide sequence ID" value="NZ_CAIJDO010000350.1"/>
</dbReference>
<protein>
    <submittedName>
        <fullName evidence="2">Uncharacterized protein</fullName>
    </submittedName>
</protein>
<evidence type="ECO:0000256" key="1">
    <source>
        <dbReference type="SAM" id="Phobius"/>
    </source>
</evidence>
<feature type="transmembrane region" description="Helical" evidence="1">
    <location>
        <begin position="50"/>
        <end position="68"/>
    </location>
</feature>
<keyword evidence="1" id="KW-0472">Membrane</keyword>